<keyword evidence="4 6" id="KW-1133">Transmembrane helix</keyword>
<reference evidence="8" key="1">
    <citation type="submission" date="2022-07" db="EMBL/GenBank/DDBJ databases">
        <authorList>
            <person name="Li W.-J."/>
            <person name="Deng Q.-Q."/>
        </authorList>
    </citation>
    <scope>NUCLEOTIDE SEQUENCE</scope>
    <source>
        <strain evidence="8">SYSU M60031</strain>
    </source>
</reference>
<dbReference type="GO" id="GO:0005886">
    <property type="term" value="C:plasma membrane"/>
    <property type="evidence" value="ECO:0007669"/>
    <property type="project" value="UniProtKB-SubCell"/>
</dbReference>
<comment type="caution">
    <text evidence="8">The sequence shown here is derived from an EMBL/GenBank/DDBJ whole genome shotgun (WGS) entry which is preliminary data.</text>
</comment>
<dbReference type="InterPro" id="IPR010343">
    <property type="entry name" value="ArAE_1"/>
</dbReference>
<dbReference type="PANTHER" id="PTHR40064">
    <property type="entry name" value="MEMBRANE PROTEIN-RELATED"/>
    <property type="match status" value="1"/>
</dbReference>
<sequence>MKTAAGAAAAIYIAQLLGLQFYSSAGILVILCVQNTKKKSLEVSFQRFAACVLAMLFCFVLFEGLAYHAAVIGLLLLLYIPVAVALRLQEGIVTSSVIVMHIYSLQHISWGIVWNEILILAVGIAVALLVNLHMPDEEGELRRYQQQVEESFKVILHELTVYLRQRESQWDGKELLETPRLLEEAGALSSRRLENHLMYADDYYYRYFAMRVRQFGILERMVPLVASLSWTYEQAGMIADFIESVGRSVRPENTAVILLRELQEMRQRLSATGLPQTRGEFEARAMLLQLVNEMERFLLIKSRFIGKATHTT</sequence>
<feature type="domain" description="Putative aromatic acid exporter C-terminal" evidence="7">
    <location>
        <begin position="139"/>
        <end position="302"/>
    </location>
</feature>
<dbReference type="Proteomes" id="UP001156102">
    <property type="component" value="Unassembled WGS sequence"/>
</dbReference>
<dbReference type="AlphaFoldDB" id="A0AA42BMM9"/>
<accession>A0AA42BMM9</accession>
<keyword evidence="5 6" id="KW-0472">Membrane</keyword>
<keyword evidence="3 6" id="KW-0812">Transmembrane</keyword>
<dbReference type="PANTHER" id="PTHR40064:SF1">
    <property type="entry name" value="MEMBRANE PROTEIN"/>
    <property type="match status" value="1"/>
</dbReference>
<dbReference type="EMBL" id="JANCLT010000001">
    <property type="protein sequence ID" value="MCP8967015.1"/>
    <property type="molecule type" value="Genomic_DNA"/>
</dbReference>
<feature type="transmembrane region" description="Helical" evidence="6">
    <location>
        <begin position="108"/>
        <end position="130"/>
    </location>
</feature>
<evidence type="ECO:0000256" key="6">
    <source>
        <dbReference type="SAM" id="Phobius"/>
    </source>
</evidence>
<dbReference type="InterPro" id="IPR052984">
    <property type="entry name" value="UPF0421"/>
</dbReference>
<comment type="subcellular location">
    <subcellularLocation>
        <location evidence="1">Cell membrane</location>
        <topology evidence="1">Multi-pass membrane protein</topology>
    </subcellularLocation>
</comment>
<gene>
    <name evidence="8" type="ORF">NK662_00505</name>
</gene>
<feature type="transmembrane region" description="Helical" evidence="6">
    <location>
        <begin position="45"/>
        <end position="62"/>
    </location>
</feature>
<dbReference type="Pfam" id="PF06081">
    <property type="entry name" value="ArAE_1"/>
    <property type="match status" value="1"/>
</dbReference>
<dbReference type="InterPro" id="IPR038323">
    <property type="entry name" value="ArAE_1_C_sf"/>
</dbReference>
<dbReference type="Pfam" id="PF11728">
    <property type="entry name" value="ArAE_1_C"/>
    <property type="match status" value="1"/>
</dbReference>
<feature type="transmembrane region" description="Helical" evidence="6">
    <location>
        <begin position="12"/>
        <end position="33"/>
    </location>
</feature>
<name>A0AA42BMM9_9BACI</name>
<proteinExistence type="predicted"/>
<protein>
    <submittedName>
        <fullName evidence="8">Aromatic acid exporter family protein</fullName>
    </submittedName>
</protein>
<evidence type="ECO:0000256" key="3">
    <source>
        <dbReference type="ARBA" id="ARBA00022692"/>
    </source>
</evidence>
<evidence type="ECO:0000313" key="9">
    <source>
        <dbReference type="Proteomes" id="UP001156102"/>
    </source>
</evidence>
<dbReference type="Gene3D" id="1.20.120.940">
    <property type="entry name" value="Putative aromatic acid exporter, C-terminal domain"/>
    <property type="match status" value="1"/>
</dbReference>
<feature type="transmembrane region" description="Helical" evidence="6">
    <location>
        <begin position="68"/>
        <end position="88"/>
    </location>
</feature>
<evidence type="ECO:0000256" key="4">
    <source>
        <dbReference type="ARBA" id="ARBA00022989"/>
    </source>
</evidence>
<keyword evidence="2" id="KW-1003">Cell membrane</keyword>
<dbReference type="InterPro" id="IPR021062">
    <property type="entry name" value="ArAE_1_C"/>
</dbReference>
<evidence type="ECO:0000259" key="7">
    <source>
        <dbReference type="Pfam" id="PF11728"/>
    </source>
</evidence>
<organism evidence="8 9">
    <name type="scientific">Ectobacillus ponti</name>
    <dbReference type="NCBI Taxonomy" id="2961894"/>
    <lineage>
        <taxon>Bacteria</taxon>
        <taxon>Bacillati</taxon>
        <taxon>Bacillota</taxon>
        <taxon>Bacilli</taxon>
        <taxon>Bacillales</taxon>
        <taxon>Bacillaceae</taxon>
        <taxon>Ectobacillus</taxon>
    </lineage>
</organism>
<keyword evidence="9" id="KW-1185">Reference proteome</keyword>
<evidence type="ECO:0000313" key="8">
    <source>
        <dbReference type="EMBL" id="MCP8967015.1"/>
    </source>
</evidence>
<evidence type="ECO:0000256" key="2">
    <source>
        <dbReference type="ARBA" id="ARBA00022475"/>
    </source>
</evidence>
<evidence type="ECO:0000256" key="1">
    <source>
        <dbReference type="ARBA" id="ARBA00004651"/>
    </source>
</evidence>
<evidence type="ECO:0000256" key="5">
    <source>
        <dbReference type="ARBA" id="ARBA00023136"/>
    </source>
</evidence>